<reference evidence="2 3" key="1">
    <citation type="journal article" date="2019" name="Sci. Rep.">
        <title>A high-quality genome of Eragrostis curvula grass provides insights into Poaceae evolution and supports new strategies to enhance forage quality.</title>
        <authorList>
            <person name="Carballo J."/>
            <person name="Santos B.A.C.M."/>
            <person name="Zappacosta D."/>
            <person name="Garbus I."/>
            <person name="Selva J.P."/>
            <person name="Gallo C.A."/>
            <person name="Diaz A."/>
            <person name="Albertini E."/>
            <person name="Caccamo M."/>
            <person name="Echenique V."/>
        </authorList>
    </citation>
    <scope>NUCLEOTIDE SEQUENCE [LARGE SCALE GENOMIC DNA]</scope>
    <source>
        <strain evidence="3">cv. Victoria</strain>
        <tissue evidence="2">Leaf</tissue>
    </source>
</reference>
<evidence type="ECO:0000256" key="1">
    <source>
        <dbReference type="SAM" id="MobiDB-lite"/>
    </source>
</evidence>
<dbReference type="PANTHER" id="PTHR31672:SF13">
    <property type="entry name" value="F-BOX PROTEIN CPR30-LIKE"/>
    <property type="match status" value="1"/>
</dbReference>
<dbReference type="Proteomes" id="UP000324897">
    <property type="component" value="Unassembled WGS sequence"/>
</dbReference>
<dbReference type="OrthoDB" id="695030at2759"/>
<dbReference type="InterPro" id="IPR017451">
    <property type="entry name" value="F-box-assoc_interact_dom"/>
</dbReference>
<dbReference type="Gramene" id="TVU15954">
    <property type="protein sequence ID" value="TVU15954"/>
    <property type="gene ID" value="EJB05_39499"/>
</dbReference>
<dbReference type="InterPro" id="IPR050796">
    <property type="entry name" value="SCF_F-box_component"/>
</dbReference>
<feature type="non-terminal residue" evidence="2">
    <location>
        <position position="1"/>
    </location>
</feature>
<dbReference type="AlphaFoldDB" id="A0A5J9TX56"/>
<organism evidence="2 3">
    <name type="scientific">Eragrostis curvula</name>
    <name type="common">weeping love grass</name>
    <dbReference type="NCBI Taxonomy" id="38414"/>
    <lineage>
        <taxon>Eukaryota</taxon>
        <taxon>Viridiplantae</taxon>
        <taxon>Streptophyta</taxon>
        <taxon>Embryophyta</taxon>
        <taxon>Tracheophyta</taxon>
        <taxon>Spermatophyta</taxon>
        <taxon>Magnoliopsida</taxon>
        <taxon>Liliopsida</taxon>
        <taxon>Poales</taxon>
        <taxon>Poaceae</taxon>
        <taxon>PACMAD clade</taxon>
        <taxon>Chloridoideae</taxon>
        <taxon>Eragrostideae</taxon>
        <taxon>Eragrostidinae</taxon>
        <taxon>Eragrostis</taxon>
    </lineage>
</organism>
<proteinExistence type="predicted"/>
<evidence type="ECO:0008006" key="4">
    <source>
        <dbReference type="Google" id="ProtNLM"/>
    </source>
</evidence>
<comment type="caution">
    <text evidence="2">The sequence shown here is derived from an EMBL/GenBank/DDBJ whole genome shotgun (WGS) entry which is preliminary data.</text>
</comment>
<feature type="region of interest" description="Disordered" evidence="1">
    <location>
        <begin position="1"/>
        <end position="26"/>
    </location>
</feature>
<evidence type="ECO:0000313" key="2">
    <source>
        <dbReference type="EMBL" id="TVU15954.1"/>
    </source>
</evidence>
<dbReference type="EMBL" id="RWGY01000031">
    <property type="protein sequence ID" value="TVU15954.1"/>
    <property type="molecule type" value="Genomic_DNA"/>
</dbReference>
<name>A0A5J9TX56_9POAL</name>
<dbReference type="PANTHER" id="PTHR31672">
    <property type="entry name" value="BNACNNG10540D PROTEIN"/>
    <property type="match status" value="1"/>
</dbReference>
<gene>
    <name evidence="2" type="ORF">EJB05_39499</name>
</gene>
<protein>
    <recommendedName>
        <fullName evidence="4">F-box associated domain-containing protein</fullName>
    </recommendedName>
</protein>
<keyword evidence="3" id="KW-1185">Reference proteome</keyword>
<evidence type="ECO:0000313" key="3">
    <source>
        <dbReference type="Proteomes" id="UP000324897"/>
    </source>
</evidence>
<accession>A0A5J9TX56</accession>
<sequence>MGKRAGETAGQDTATRKRKRKSTDDATGAAICDDVVDDIFARLPTRAAVASMVLSKHHRRLICSPEFRSLHFRLSPPAPLPHPHIAYVATVSTFHSFHVAGGGIKSSNSPMRTLPDERYFEMKYVNTCNGVVLLAGPSKPPTTCVLWNPAVADDEKKVTIPTVDTSHYQSQLWPYESPGDYRVSILGLGYGRRTKAYKLLLLLWEKPRVIRISAHPILAYCKELLVYTLGTVGEQPRRVTLLEQGLYGGINQDTLYINGTIYFPFGNSEILAFNVDDEEVTRIDEPGSKSNRFQNPAPFELVEMSNRPCLVKNNGRNVSLWLLTEDHMWEQRCVFKVDKYLSYPQTRVVWNCSGALVLYLYDYYGDVNLFSYDVATKKLLKENLSYHSMPEVSDYALCWGYMPTLVSPGSIVGELSPDEDGRCSRIRMVGISGKPDNEQDRKNWQMTALNTIRFMESLIPILEKLSKTQDAV</sequence>
<dbReference type="NCBIfam" id="TIGR01640">
    <property type="entry name" value="F_box_assoc_1"/>
    <property type="match status" value="1"/>
</dbReference>